<dbReference type="EMBL" id="BK032771">
    <property type="protein sequence ID" value="DAF59498.1"/>
    <property type="molecule type" value="Genomic_DNA"/>
</dbReference>
<accession>A0A8S5T9R5</accession>
<name>A0A8S5T9R5_9CAUD</name>
<sequence>MGLISYTQIEDGQEASANSLNVRFGKIHEEINGKLDASNIKDNAITGDKIANGAIDKNKLDIKQYIDDNGWTVTDMGGIKTYNRTAMVDGSEYDGNGNPGSKGLLIGGNGNRRELVSFPPPVGRRVDNVSIVATYFGAYSGHLVVSGEIRDNKIMIAGGNIWPNKLSFKGKVFIQAADLIS</sequence>
<organism evidence="1">
    <name type="scientific">Podoviridae sp. ctU557</name>
    <dbReference type="NCBI Taxonomy" id="2827736"/>
    <lineage>
        <taxon>Viruses</taxon>
        <taxon>Duplodnaviria</taxon>
        <taxon>Heunggongvirae</taxon>
        <taxon>Uroviricota</taxon>
        <taxon>Caudoviricetes</taxon>
    </lineage>
</organism>
<evidence type="ECO:0000313" key="1">
    <source>
        <dbReference type="EMBL" id="DAF59498.1"/>
    </source>
</evidence>
<protein>
    <submittedName>
        <fullName evidence="1">Uncharacterized protein</fullName>
    </submittedName>
</protein>
<proteinExistence type="predicted"/>
<reference evidence="1" key="1">
    <citation type="journal article" date="2021" name="Proc. Natl. Acad. Sci. U.S.A.">
        <title>A Catalog of Tens of Thousands of Viruses from Human Metagenomes Reveals Hidden Associations with Chronic Diseases.</title>
        <authorList>
            <person name="Tisza M.J."/>
            <person name="Buck C.B."/>
        </authorList>
    </citation>
    <scope>NUCLEOTIDE SEQUENCE</scope>
    <source>
        <strain evidence="1">CtU557</strain>
    </source>
</reference>